<keyword evidence="1" id="KW-0732">Signal</keyword>
<evidence type="ECO:0000313" key="3">
    <source>
        <dbReference type="Proteomes" id="UP000215335"/>
    </source>
</evidence>
<comment type="caution">
    <text evidence="2">The sequence shown here is derived from an EMBL/GenBank/DDBJ whole genome shotgun (WGS) entry which is preliminary data.</text>
</comment>
<dbReference type="Proteomes" id="UP000215335">
    <property type="component" value="Unassembled WGS sequence"/>
</dbReference>
<feature type="chain" id="PRO_5012692036" evidence="1">
    <location>
        <begin position="20"/>
        <end position="173"/>
    </location>
</feature>
<evidence type="ECO:0000256" key="1">
    <source>
        <dbReference type="SAM" id="SignalP"/>
    </source>
</evidence>
<dbReference type="AlphaFoldDB" id="A0A232EIJ6"/>
<gene>
    <name evidence="2" type="ORF">TSAR_011643</name>
</gene>
<sequence length="173" mass="20541">MHFIILFTFYYFFLLDINGLPEIEIIQEIVHEEALLYIAGYVVYRFRSKYPTLGVPTREMPCIIDTPHWMCHISRGSLIYPSDKMVQAGKFLERIFNCFHKDSLSDTNMIFQKVAALVKQKIDNSFTIPNEVLLCLVRTRTYIRLKELNKKRRDSYDKIRIAARSAKTQKFYR</sequence>
<dbReference type="EMBL" id="NNAY01004257">
    <property type="protein sequence ID" value="OXU18138.1"/>
    <property type="molecule type" value="Genomic_DNA"/>
</dbReference>
<protein>
    <submittedName>
        <fullName evidence="2">Uncharacterized protein</fullName>
    </submittedName>
</protein>
<evidence type="ECO:0000313" key="2">
    <source>
        <dbReference type="EMBL" id="OXU18138.1"/>
    </source>
</evidence>
<proteinExistence type="predicted"/>
<feature type="signal peptide" evidence="1">
    <location>
        <begin position="1"/>
        <end position="19"/>
    </location>
</feature>
<accession>A0A232EIJ6</accession>
<dbReference type="STRING" id="543379.A0A232EIJ6"/>
<keyword evidence="3" id="KW-1185">Reference proteome</keyword>
<organism evidence="2 3">
    <name type="scientific">Trichomalopsis sarcophagae</name>
    <dbReference type="NCBI Taxonomy" id="543379"/>
    <lineage>
        <taxon>Eukaryota</taxon>
        <taxon>Metazoa</taxon>
        <taxon>Ecdysozoa</taxon>
        <taxon>Arthropoda</taxon>
        <taxon>Hexapoda</taxon>
        <taxon>Insecta</taxon>
        <taxon>Pterygota</taxon>
        <taxon>Neoptera</taxon>
        <taxon>Endopterygota</taxon>
        <taxon>Hymenoptera</taxon>
        <taxon>Apocrita</taxon>
        <taxon>Proctotrupomorpha</taxon>
        <taxon>Chalcidoidea</taxon>
        <taxon>Pteromalidae</taxon>
        <taxon>Pteromalinae</taxon>
        <taxon>Trichomalopsis</taxon>
    </lineage>
</organism>
<dbReference type="OrthoDB" id="7555100at2759"/>
<name>A0A232EIJ6_9HYME</name>
<reference evidence="2 3" key="1">
    <citation type="journal article" date="2017" name="Curr. Biol.">
        <title>The Evolution of Venom by Co-option of Single-Copy Genes.</title>
        <authorList>
            <person name="Martinson E.O."/>
            <person name="Mrinalini"/>
            <person name="Kelkar Y.D."/>
            <person name="Chang C.H."/>
            <person name="Werren J.H."/>
        </authorList>
    </citation>
    <scope>NUCLEOTIDE SEQUENCE [LARGE SCALE GENOMIC DNA]</scope>
    <source>
        <strain evidence="2 3">Alberta</strain>
        <tissue evidence="2">Whole body</tissue>
    </source>
</reference>